<feature type="region of interest" description="Disordered" evidence="1">
    <location>
        <begin position="1"/>
        <end position="41"/>
    </location>
</feature>
<sequence>MLLVKRRKTHAHRWPPSKPPRASPSPSPTPPHSSAALVPPQTIPIPRRLQAVALASSELPRQLVSCSLLAAAAAASSSAVHSTRPLPGRPPAFCSLQG</sequence>
<feature type="compositionally biased region" description="Basic residues" evidence="1">
    <location>
        <begin position="1"/>
        <end position="15"/>
    </location>
</feature>
<evidence type="ECO:0000313" key="2">
    <source>
        <dbReference type="EMBL" id="KAG2641347.1"/>
    </source>
</evidence>
<dbReference type="AlphaFoldDB" id="A0A8T0W426"/>
<reference evidence="2" key="1">
    <citation type="submission" date="2020-05" db="EMBL/GenBank/DDBJ databases">
        <title>WGS assembly of Panicum virgatum.</title>
        <authorList>
            <person name="Lovell J.T."/>
            <person name="Jenkins J."/>
            <person name="Shu S."/>
            <person name="Juenger T.E."/>
            <person name="Schmutz J."/>
        </authorList>
    </citation>
    <scope>NUCLEOTIDE SEQUENCE</scope>
    <source>
        <strain evidence="2">AP13</strain>
    </source>
</reference>
<keyword evidence="3" id="KW-1185">Reference proteome</keyword>
<dbReference type="Proteomes" id="UP000823388">
    <property type="component" value="Chromosome 2K"/>
</dbReference>
<proteinExistence type="predicted"/>
<protein>
    <submittedName>
        <fullName evidence="2">Uncharacterized protein</fullName>
    </submittedName>
</protein>
<gene>
    <name evidence="2" type="ORF">PVAP13_2KG176458</name>
</gene>
<evidence type="ECO:0000256" key="1">
    <source>
        <dbReference type="SAM" id="MobiDB-lite"/>
    </source>
</evidence>
<comment type="caution">
    <text evidence="2">The sequence shown here is derived from an EMBL/GenBank/DDBJ whole genome shotgun (WGS) entry which is preliminary data.</text>
</comment>
<feature type="compositionally biased region" description="Pro residues" evidence="1">
    <location>
        <begin position="16"/>
        <end position="31"/>
    </location>
</feature>
<accession>A0A8T0W426</accession>
<dbReference type="EMBL" id="CM029039">
    <property type="protein sequence ID" value="KAG2641347.1"/>
    <property type="molecule type" value="Genomic_DNA"/>
</dbReference>
<feature type="region of interest" description="Disordered" evidence="1">
    <location>
        <begin position="77"/>
        <end position="98"/>
    </location>
</feature>
<organism evidence="2 3">
    <name type="scientific">Panicum virgatum</name>
    <name type="common">Blackwell switchgrass</name>
    <dbReference type="NCBI Taxonomy" id="38727"/>
    <lineage>
        <taxon>Eukaryota</taxon>
        <taxon>Viridiplantae</taxon>
        <taxon>Streptophyta</taxon>
        <taxon>Embryophyta</taxon>
        <taxon>Tracheophyta</taxon>
        <taxon>Spermatophyta</taxon>
        <taxon>Magnoliopsida</taxon>
        <taxon>Liliopsida</taxon>
        <taxon>Poales</taxon>
        <taxon>Poaceae</taxon>
        <taxon>PACMAD clade</taxon>
        <taxon>Panicoideae</taxon>
        <taxon>Panicodae</taxon>
        <taxon>Paniceae</taxon>
        <taxon>Panicinae</taxon>
        <taxon>Panicum</taxon>
        <taxon>Panicum sect. Hiantes</taxon>
    </lineage>
</organism>
<evidence type="ECO:0000313" key="3">
    <source>
        <dbReference type="Proteomes" id="UP000823388"/>
    </source>
</evidence>
<name>A0A8T0W426_PANVG</name>